<dbReference type="PANTHER" id="PTHR12308:SF73">
    <property type="entry name" value="ANOCTAMIN"/>
    <property type="match status" value="1"/>
</dbReference>
<feature type="transmembrane region" description="Helical" evidence="6">
    <location>
        <begin position="266"/>
        <end position="283"/>
    </location>
</feature>
<comment type="caution">
    <text evidence="9">The sequence shown here is derived from an EMBL/GenBank/DDBJ whole genome shotgun (WGS) entry which is preliminary data.</text>
</comment>
<feature type="transmembrane region" description="Helical" evidence="6">
    <location>
        <begin position="729"/>
        <end position="751"/>
    </location>
</feature>
<dbReference type="InterPro" id="IPR049456">
    <property type="entry name" value="Anoctamin_N_fung"/>
</dbReference>
<feature type="domain" description="Anoctamin alpha-beta plait" evidence="8">
    <location>
        <begin position="37"/>
        <end position="160"/>
    </location>
</feature>
<comment type="subcellular location">
    <subcellularLocation>
        <location evidence="1">Membrane</location>
        <topology evidence="1">Multi-pass membrane protein</topology>
    </subcellularLocation>
</comment>
<evidence type="ECO:0000313" key="9">
    <source>
        <dbReference type="EMBL" id="CAH7688249.1"/>
    </source>
</evidence>
<dbReference type="Proteomes" id="UP001153365">
    <property type="component" value="Unassembled WGS sequence"/>
</dbReference>
<evidence type="ECO:0000256" key="4">
    <source>
        <dbReference type="ARBA" id="ARBA00023136"/>
    </source>
</evidence>
<protein>
    <submittedName>
        <fullName evidence="9">Calcium-activated chloride channel-domain-containing protein</fullName>
    </submittedName>
</protein>
<evidence type="ECO:0000256" key="6">
    <source>
        <dbReference type="SAM" id="Phobius"/>
    </source>
</evidence>
<sequence length="854" mass="98088">MVPEVNEVSDKVGNNGGGEPKNREDSRASNSLSDVCIDYVIVFSLKPLDGKVMKDKSAHEAGLKTEYLALMDRLRNAGLSAISRPGNDSTEELLILISALDESLIQKEVEAERLTDWLHGITSVKPEPGIENQVYTPAERLRHIYNIITQETSNQSTQIESPISAHPHRRSISTGAGIIPGHDPFLHVKLIFPPHDIKFNRTWISNWNDRSHLSIRIPEPELDQIKDIYGDSIGYYFAFLDFYFQALIFPASLGLVYWLIGVEFSSAYSIILLTWSVGFIETWKVKERLLSIKWSSFSCHKVEKSRVQFKPERMIVHSVTNEMVGYFPWWKRQYRMLFTFPLLLFFAIGIIALIIAITALEVVTAEVYNGPFKQALALFPTVLFAAAVPQLVGLWQSIAIKLASWENHSYQSTYDRSLTLKIFTVHGLVAYSGLLLTAFAYVPFGSLLVPHLASLTHKFIKQKSVPLEGSPDLYMNTETLDLSTYTINHDRLYQQLFAYMVTNQVVNSFTEVGLPYVLKIVSFKWNKILIERQKQQAANSDKKSLKKGSASQSFFDLEDEKDLLERLREESKLPEYHLFVEYAEMAIQFGYVVLWTVIWPISPLFSFVNNFFELRTDAIKLTKQSRRPVPIRSDSIGPWIDVLSTLSWLGAIINSSLICLFKPSQKSSIDLKLFSENSTLSPSVLQLNSKNSNESLKDQPTRIIANLFVSAIKDRRGDEDQRNDRLNSILLSVLLPVFFSENAFLLLRFVVREIINRLMWNNSEAKIKQLKAEYELKQNFITNNLKKEENMDRDDDNQERNFLAERSKIKRNIDRNSFREVDEDILNRVDNHRRKFWDRDDVGIEIIERLAKTV</sequence>
<organism evidence="9 10">
    <name type="scientific">Phakopsora pachyrhizi</name>
    <name type="common">Asian soybean rust disease fungus</name>
    <dbReference type="NCBI Taxonomy" id="170000"/>
    <lineage>
        <taxon>Eukaryota</taxon>
        <taxon>Fungi</taxon>
        <taxon>Dikarya</taxon>
        <taxon>Basidiomycota</taxon>
        <taxon>Pucciniomycotina</taxon>
        <taxon>Pucciniomycetes</taxon>
        <taxon>Pucciniales</taxon>
        <taxon>Phakopsoraceae</taxon>
        <taxon>Phakopsora</taxon>
    </lineage>
</organism>
<evidence type="ECO:0000259" key="7">
    <source>
        <dbReference type="Pfam" id="PF04547"/>
    </source>
</evidence>
<keyword evidence="3 6" id="KW-1133">Transmembrane helix</keyword>
<dbReference type="PANTHER" id="PTHR12308">
    <property type="entry name" value="ANOCTAMIN"/>
    <property type="match status" value="1"/>
</dbReference>
<reference evidence="9" key="1">
    <citation type="submission" date="2022-06" db="EMBL/GenBank/DDBJ databases">
        <authorList>
            <consortium name="SYNGENTA / RWTH Aachen University"/>
        </authorList>
    </citation>
    <scope>NUCLEOTIDE SEQUENCE</scope>
</reference>
<evidence type="ECO:0000256" key="1">
    <source>
        <dbReference type="ARBA" id="ARBA00004141"/>
    </source>
</evidence>
<evidence type="ECO:0000256" key="3">
    <source>
        <dbReference type="ARBA" id="ARBA00022989"/>
    </source>
</evidence>
<feature type="region of interest" description="Disordered" evidence="5">
    <location>
        <begin position="1"/>
        <end position="28"/>
    </location>
</feature>
<dbReference type="AlphaFoldDB" id="A0AAV0BNL7"/>
<feature type="domain" description="Anoctamin transmembrane" evidence="7">
    <location>
        <begin position="225"/>
        <end position="758"/>
    </location>
</feature>
<dbReference type="InterPro" id="IPR049452">
    <property type="entry name" value="Anoctamin_TM"/>
</dbReference>
<keyword evidence="4 6" id="KW-0472">Membrane</keyword>
<gene>
    <name evidence="9" type="ORF">PPACK8108_LOCUS23185</name>
</gene>
<dbReference type="GO" id="GO:0032541">
    <property type="term" value="C:cortical endoplasmic reticulum"/>
    <property type="evidence" value="ECO:0007669"/>
    <property type="project" value="TreeGrafter"/>
</dbReference>
<feature type="transmembrane region" description="Helical" evidence="6">
    <location>
        <begin position="337"/>
        <end position="357"/>
    </location>
</feature>
<proteinExistence type="predicted"/>
<evidence type="ECO:0000256" key="2">
    <source>
        <dbReference type="ARBA" id="ARBA00022692"/>
    </source>
</evidence>
<dbReference type="GO" id="GO:0005254">
    <property type="term" value="F:chloride channel activity"/>
    <property type="evidence" value="ECO:0007669"/>
    <property type="project" value="TreeGrafter"/>
</dbReference>
<dbReference type="Pfam" id="PF20877">
    <property type="entry name" value="Anoctamin_N"/>
    <property type="match status" value="1"/>
</dbReference>
<keyword evidence="2 6" id="KW-0812">Transmembrane</keyword>
<dbReference type="EMBL" id="CALTRL010005964">
    <property type="protein sequence ID" value="CAH7688249.1"/>
    <property type="molecule type" value="Genomic_DNA"/>
</dbReference>
<accession>A0AAV0BNL7</accession>
<keyword evidence="10" id="KW-1185">Reference proteome</keyword>
<name>A0AAV0BNL7_PHAPC</name>
<feature type="transmembrane region" description="Helical" evidence="6">
    <location>
        <begin position="377"/>
        <end position="398"/>
    </location>
</feature>
<evidence type="ECO:0000259" key="8">
    <source>
        <dbReference type="Pfam" id="PF20877"/>
    </source>
</evidence>
<feature type="transmembrane region" description="Helical" evidence="6">
    <location>
        <begin position="418"/>
        <end position="442"/>
    </location>
</feature>
<dbReference type="InterPro" id="IPR007632">
    <property type="entry name" value="Anoctamin"/>
</dbReference>
<dbReference type="GO" id="GO:0016020">
    <property type="term" value="C:membrane"/>
    <property type="evidence" value="ECO:0007669"/>
    <property type="project" value="UniProtKB-SubCell"/>
</dbReference>
<dbReference type="Pfam" id="PF04547">
    <property type="entry name" value="Anoctamin"/>
    <property type="match status" value="1"/>
</dbReference>
<evidence type="ECO:0000256" key="5">
    <source>
        <dbReference type="SAM" id="MobiDB-lite"/>
    </source>
</evidence>
<evidence type="ECO:0000313" key="10">
    <source>
        <dbReference type="Proteomes" id="UP001153365"/>
    </source>
</evidence>